<keyword evidence="3" id="KW-0175">Coiled coil</keyword>
<feature type="coiled-coil region" evidence="3">
    <location>
        <begin position="246"/>
        <end position="297"/>
    </location>
</feature>
<dbReference type="EMBL" id="CP046401">
    <property type="protein sequence ID" value="QGY45794.1"/>
    <property type="molecule type" value="Genomic_DNA"/>
</dbReference>
<gene>
    <name evidence="6" type="ORF">GM418_19580</name>
</gene>
<dbReference type="Gene3D" id="1.10.287.470">
    <property type="entry name" value="Helix hairpin bin"/>
    <property type="match status" value="1"/>
</dbReference>
<dbReference type="InterPro" id="IPR058649">
    <property type="entry name" value="CzcB_C"/>
</dbReference>
<dbReference type="InterPro" id="IPR058648">
    <property type="entry name" value="HH_CzcB-like"/>
</dbReference>
<dbReference type="PANTHER" id="PTHR30097:SF4">
    <property type="entry name" value="SLR6042 PROTEIN"/>
    <property type="match status" value="1"/>
</dbReference>
<dbReference type="RefSeq" id="WP_158868934.1">
    <property type="nucleotide sequence ID" value="NZ_CP046401.1"/>
</dbReference>
<evidence type="ECO:0000259" key="4">
    <source>
        <dbReference type="Pfam" id="PF25893"/>
    </source>
</evidence>
<dbReference type="InterPro" id="IPR006143">
    <property type="entry name" value="RND_pump_MFP"/>
</dbReference>
<feature type="domain" description="CzcB-like C-terminal circularly permuted SH3-like" evidence="5">
    <location>
        <begin position="424"/>
        <end position="485"/>
    </location>
</feature>
<keyword evidence="2" id="KW-0813">Transport</keyword>
<accession>A0A6I6K717</accession>
<dbReference type="Gene3D" id="2.40.50.100">
    <property type="match status" value="1"/>
</dbReference>
<dbReference type="Gene3D" id="2.40.420.20">
    <property type="match status" value="1"/>
</dbReference>
<dbReference type="GO" id="GO:0016020">
    <property type="term" value="C:membrane"/>
    <property type="evidence" value="ECO:0007669"/>
    <property type="project" value="InterPro"/>
</dbReference>
<dbReference type="NCBIfam" id="TIGR01730">
    <property type="entry name" value="RND_mfp"/>
    <property type="match status" value="1"/>
</dbReference>
<dbReference type="Proteomes" id="UP000428260">
    <property type="component" value="Chromosome"/>
</dbReference>
<dbReference type="AlphaFoldDB" id="A0A6I6K717"/>
<keyword evidence="7" id="KW-1185">Reference proteome</keyword>
<evidence type="ECO:0000313" key="7">
    <source>
        <dbReference type="Proteomes" id="UP000428260"/>
    </source>
</evidence>
<dbReference type="FunFam" id="2.40.420.20:FF:000006">
    <property type="entry name" value="RND family efflux transporter MFP subunit"/>
    <property type="match status" value="1"/>
</dbReference>
<evidence type="ECO:0000256" key="1">
    <source>
        <dbReference type="ARBA" id="ARBA00009477"/>
    </source>
</evidence>
<dbReference type="SUPFAM" id="SSF111369">
    <property type="entry name" value="HlyD-like secretion proteins"/>
    <property type="match status" value="1"/>
</dbReference>
<evidence type="ECO:0000256" key="3">
    <source>
        <dbReference type="SAM" id="Coils"/>
    </source>
</evidence>
<dbReference type="KEGG" id="mcos:GM418_19580"/>
<sequence length="501" mass="55126">MNFNIFLFAALAIFLAGCNTNPNHETEESHHDEVKIQLTAYSNEFELFSEADPFVVGQSSEILSHFSHLPSFKALESGSMTIRLFVNGKETSQTLEKPTRKGIYKFVLKPETAGKGQLVFDIEAEKGNFQLTVPEVEVFADDHDAIHAADDIVVSETNATVFTKEQSWKIDFATAQPKTEPFGQVIRTTARVESALGDEALISAKTNGVVKLSANNILEGKPVSNGQVLFSILGSGLATNNSATRFSEAQNNYEKARADYERLAELAKDKIVSEKELLNAKNQYENAKVIYDNLKQNFNPTGQNVASTMNGYVKQIFVQNGQYVEAGQPIVLISQNKSLLLRTEVQRKFAPIIGSVNSANIHTLHDNQTYTLEELNGKIVSVGRNTNSDNYLIPMSLQIDNKGTFVPGGFVELFLKTLTNAQALTIPNSALLEEQGNYFVFVQITPELFEKREVKTGPTDGLKTEILQGLSKDERIVTTGAVLVKLAQATGTLDAESGHNH</sequence>
<name>A0A6I6K717_9BACT</name>
<dbReference type="GO" id="GO:0060003">
    <property type="term" value="P:copper ion export"/>
    <property type="evidence" value="ECO:0007669"/>
    <property type="project" value="TreeGrafter"/>
</dbReference>
<feature type="domain" description="CzcB-like alpha-helical hairpin" evidence="4">
    <location>
        <begin position="246"/>
        <end position="297"/>
    </location>
</feature>
<dbReference type="InterPro" id="IPR051909">
    <property type="entry name" value="MFP_Cation_Efflux"/>
</dbReference>
<dbReference type="Pfam" id="PF25975">
    <property type="entry name" value="CzcB_C"/>
    <property type="match status" value="1"/>
</dbReference>
<evidence type="ECO:0000259" key="5">
    <source>
        <dbReference type="Pfam" id="PF25975"/>
    </source>
</evidence>
<dbReference type="GO" id="GO:0015679">
    <property type="term" value="P:plasma membrane copper ion transport"/>
    <property type="evidence" value="ECO:0007669"/>
    <property type="project" value="TreeGrafter"/>
</dbReference>
<dbReference type="PANTHER" id="PTHR30097">
    <property type="entry name" value="CATION EFFLUX SYSTEM PROTEIN CUSB"/>
    <property type="match status" value="1"/>
</dbReference>
<organism evidence="6 7">
    <name type="scientific">Maribellus comscasis</name>
    <dbReference type="NCBI Taxonomy" id="2681766"/>
    <lineage>
        <taxon>Bacteria</taxon>
        <taxon>Pseudomonadati</taxon>
        <taxon>Bacteroidota</taxon>
        <taxon>Bacteroidia</taxon>
        <taxon>Marinilabiliales</taxon>
        <taxon>Prolixibacteraceae</taxon>
        <taxon>Maribellus</taxon>
    </lineage>
</organism>
<dbReference type="Pfam" id="PF25893">
    <property type="entry name" value="HH_CzcB"/>
    <property type="match status" value="1"/>
</dbReference>
<proteinExistence type="inferred from homology"/>
<reference evidence="6 7" key="1">
    <citation type="submission" date="2019-11" db="EMBL/GenBank/DDBJ databases">
        <authorList>
            <person name="Zheng R.K."/>
            <person name="Sun C.M."/>
        </authorList>
    </citation>
    <scope>NUCLEOTIDE SEQUENCE [LARGE SCALE GENOMIC DNA]</scope>
    <source>
        <strain evidence="6 7">WC007</strain>
    </source>
</reference>
<evidence type="ECO:0000313" key="6">
    <source>
        <dbReference type="EMBL" id="QGY45794.1"/>
    </source>
</evidence>
<comment type="similarity">
    <text evidence="1">Belongs to the membrane fusion protein (MFP) (TC 8.A.1) family.</text>
</comment>
<dbReference type="GO" id="GO:0022857">
    <property type="term" value="F:transmembrane transporter activity"/>
    <property type="evidence" value="ECO:0007669"/>
    <property type="project" value="InterPro"/>
</dbReference>
<protein>
    <submittedName>
        <fullName evidence="6">Efflux RND transporter periplasmic adaptor subunit</fullName>
    </submittedName>
</protein>
<dbReference type="GO" id="GO:0030313">
    <property type="term" value="C:cell envelope"/>
    <property type="evidence" value="ECO:0007669"/>
    <property type="project" value="TreeGrafter"/>
</dbReference>
<evidence type="ECO:0000256" key="2">
    <source>
        <dbReference type="ARBA" id="ARBA00022448"/>
    </source>
</evidence>